<proteinExistence type="inferred from homology"/>
<dbReference type="Pfam" id="PF00067">
    <property type="entry name" value="p450"/>
    <property type="match status" value="1"/>
</dbReference>
<keyword evidence="5 9" id="KW-0479">Metal-binding</keyword>
<keyword evidence="11" id="KW-1185">Reference proteome</keyword>
<evidence type="ECO:0000256" key="8">
    <source>
        <dbReference type="ARBA" id="ARBA00023033"/>
    </source>
</evidence>
<accession>A0A5C3MP69</accession>
<evidence type="ECO:0000256" key="2">
    <source>
        <dbReference type="ARBA" id="ARBA00005179"/>
    </source>
</evidence>
<dbReference type="GO" id="GO:0016705">
    <property type="term" value="F:oxidoreductase activity, acting on paired donors, with incorporation or reduction of molecular oxygen"/>
    <property type="evidence" value="ECO:0007669"/>
    <property type="project" value="InterPro"/>
</dbReference>
<evidence type="ECO:0000256" key="4">
    <source>
        <dbReference type="ARBA" id="ARBA00022617"/>
    </source>
</evidence>
<dbReference type="PANTHER" id="PTHR24305:SF166">
    <property type="entry name" value="CYTOCHROME P450 12A4, MITOCHONDRIAL-RELATED"/>
    <property type="match status" value="1"/>
</dbReference>
<name>A0A5C3MP69_9AGAM</name>
<evidence type="ECO:0000313" key="11">
    <source>
        <dbReference type="Proteomes" id="UP000305948"/>
    </source>
</evidence>
<dbReference type="InterPro" id="IPR002403">
    <property type="entry name" value="Cyt_P450_E_grp-IV"/>
</dbReference>
<dbReference type="EMBL" id="ML213529">
    <property type="protein sequence ID" value="TFK46543.1"/>
    <property type="molecule type" value="Genomic_DNA"/>
</dbReference>
<dbReference type="CDD" id="cd11069">
    <property type="entry name" value="CYP_FUM15-like"/>
    <property type="match status" value="1"/>
</dbReference>
<dbReference type="InterPro" id="IPR001128">
    <property type="entry name" value="Cyt_P450"/>
</dbReference>
<dbReference type="STRING" id="5364.A0A5C3MP69"/>
<organism evidence="10 11">
    <name type="scientific">Heliocybe sulcata</name>
    <dbReference type="NCBI Taxonomy" id="5364"/>
    <lineage>
        <taxon>Eukaryota</taxon>
        <taxon>Fungi</taxon>
        <taxon>Dikarya</taxon>
        <taxon>Basidiomycota</taxon>
        <taxon>Agaricomycotina</taxon>
        <taxon>Agaricomycetes</taxon>
        <taxon>Gloeophyllales</taxon>
        <taxon>Gloeophyllaceae</taxon>
        <taxon>Heliocybe</taxon>
    </lineage>
</organism>
<dbReference type="PANTHER" id="PTHR24305">
    <property type="entry name" value="CYTOCHROME P450"/>
    <property type="match status" value="1"/>
</dbReference>
<keyword evidence="7 9" id="KW-0408">Iron</keyword>
<evidence type="ECO:0000256" key="7">
    <source>
        <dbReference type="ARBA" id="ARBA00023004"/>
    </source>
</evidence>
<dbReference type="PRINTS" id="PR00385">
    <property type="entry name" value="P450"/>
</dbReference>
<dbReference type="AlphaFoldDB" id="A0A5C3MP69"/>
<evidence type="ECO:0000256" key="6">
    <source>
        <dbReference type="ARBA" id="ARBA00023002"/>
    </source>
</evidence>
<sequence length="543" mass="60927">MSFLNILLSAVTAGLVLVLWRTLPTLLRPLFSLKNIPGPPNPSWFYGNMRELQKANPGEQVERWADEYGHVLKFKFPMNSDRLVILDTKATHHVLSHSYDYPKPEQAHRNISRIFGSGLLVSEGEEHKHQRRIMNPAFGPIHLREMTSIFFDKAIQLRDIWLSQIPTSGEPAKLDALSWLSRMTLDVIGLAGFGYNFEALSPDQKPNELSQAFATIFNGGPRNGGIRQALAFATGFTWLVPSDRLKQIKEARSTMDRIGMQLLEEKKRAVRESMSADGKVEKKAFHGRDLLSLLVKANMAEDIPENQRLTDAQVLAQVPTFMIAGHETSSTGVTWCLYALSTNPSAQSKLRSELLSVPTDTPSMDELNALPYLDAVVREMLRVHSPVPSTVRVAGRDDLIPLNKPFVDTKGRVQTTVMVSKGDIINIPIVPINRSKEIWGEDAHEFRPERWLDHKIPEAATSVPGIWGNILSFLGGPRACIGYRFSLVEMKAIIFTLIRAFEIELAVPKEDIGKKSMIVTRPLLLSEPEKKNQLPLLIRPVKQ</sequence>
<comment type="pathway">
    <text evidence="2">Secondary metabolite biosynthesis.</text>
</comment>
<dbReference type="OrthoDB" id="1470350at2759"/>
<dbReference type="PRINTS" id="PR00465">
    <property type="entry name" value="EP450IV"/>
</dbReference>
<evidence type="ECO:0000256" key="1">
    <source>
        <dbReference type="ARBA" id="ARBA00001971"/>
    </source>
</evidence>
<keyword evidence="4 9" id="KW-0349">Heme</keyword>
<evidence type="ECO:0000256" key="3">
    <source>
        <dbReference type="ARBA" id="ARBA00010617"/>
    </source>
</evidence>
<dbReference type="GO" id="GO:0020037">
    <property type="term" value="F:heme binding"/>
    <property type="evidence" value="ECO:0007669"/>
    <property type="project" value="InterPro"/>
</dbReference>
<evidence type="ECO:0000256" key="9">
    <source>
        <dbReference type="PIRSR" id="PIRSR602403-1"/>
    </source>
</evidence>
<dbReference type="InterPro" id="IPR036396">
    <property type="entry name" value="Cyt_P450_sf"/>
</dbReference>
<keyword evidence="8" id="KW-0503">Monooxygenase</keyword>
<dbReference type="InterPro" id="IPR050121">
    <property type="entry name" value="Cytochrome_P450_monoxygenase"/>
</dbReference>
<evidence type="ECO:0000256" key="5">
    <source>
        <dbReference type="ARBA" id="ARBA00022723"/>
    </source>
</evidence>
<feature type="binding site" description="axial binding residue" evidence="9">
    <location>
        <position position="480"/>
    </location>
    <ligand>
        <name>heme</name>
        <dbReference type="ChEBI" id="CHEBI:30413"/>
    </ligand>
    <ligandPart>
        <name>Fe</name>
        <dbReference type="ChEBI" id="CHEBI:18248"/>
    </ligandPart>
</feature>
<dbReference type="GO" id="GO:0005506">
    <property type="term" value="F:iron ion binding"/>
    <property type="evidence" value="ECO:0007669"/>
    <property type="project" value="InterPro"/>
</dbReference>
<keyword evidence="6" id="KW-0560">Oxidoreductase</keyword>
<gene>
    <name evidence="10" type="ORF">OE88DRAFT_1667575</name>
</gene>
<comment type="cofactor">
    <cofactor evidence="1 9">
        <name>heme</name>
        <dbReference type="ChEBI" id="CHEBI:30413"/>
    </cofactor>
</comment>
<dbReference type="GO" id="GO:0004497">
    <property type="term" value="F:monooxygenase activity"/>
    <property type="evidence" value="ECO:0007669"/>
    <property type="project" value="UniProtKB-KW"/>
</dbReference>
<dbReference type="Proteomes" id="UP000305948">
    <property type="component" value="Unassembled WGS sequence"/>
</dbReference>
<reference evidence="10 11" key="1">
    <citation type="journal article" date="2019" name="Nat. Ecol. Evol.">
        <title>Megaphylogeny resolves global patterns of mushroom evolution.</title>
        <authorList>
            <person name="Varga T."/>
            <person name="Krizsan K."/>
            <person name="Foldi C."/>
            <person name="Dima B."/>
            <person name="Sanchez-Garcia M."/>
            <person name="Sanchez-Ramirez S."/>
            <person name="Szollosi G.J."/>
            <person name="Szarkandi J.G."/>
            <person name="Papp V."/>
            <person name="Albert L."/>
            <person name="Andreopoulos W."/>
            <person name="Angelini C."/>
            <person name="Antonin V."/>
            <person name="Barry K.W."/>
            <person name="Bougher N.L."/>
            <person name="Buchanan P."/>
            <person name="Buyck B."/>
            <person name="Bense V."/>
            <person name="Catcheside P."/>
            <person name="Chovatia M."/>
            <person name="Cooper J."/>
            <person name="Damon W."/>
            <person name="Desjardin D."/>
            <person name="Finy P."/>
            <person name="Geml J."/>
            <person name="Haridas S."/>
            <person name="Hughes K."/>
            <person name="Justo A."/>
            <person name="Karasinski D."/>
            <person name="Kautmanova I."/>
            <person name="Kiss B."/>
            <person name="Kocsube S."/>
            <person name="Kotiranta H."/>
            <person name="LaButti K.M."/>
            <person name="Lechner B.E."/>
            <person name="Liimatainen K."/>
            <person name="Lipzen A."/>
            <person name="Lukacs Z."/>
            <person name="Mihaltcheva S."/>
            <person name="Morgado L.N."/>
            <person name="Niskanen T."/>
            <person name="Noordeloos M.E."/>
            <person name="Ohm R.A."/>
            <person name="Ortiz-Santana B."/>
            <person name="Ovrebo C."/>
            <person name="Racz N."/>
            <person name="Riley R."/>
            <person name="Savchenko A."/>
            <person name="Shiryaev A."/>
            <person name="Soop K."/>
            <person name="Spirin V."/>
            <person name="Szebenyi C."/>
            <person name="Tomsovsky M."/>
            <person name="Tulloss R.E."/>
            <person name="Uehling J."/>
            <person name="Grigoriev I.V."/>
            <person name="Vagvolgyi C."/>
            <person name="Papp T."/>
            <person name="Martin F.M."/>
            <person name="Miettinen O."/>
            <person name="Hibbett D.S."/>
            <person name="Nagy L.G."/>
        </authorList>
    </citation>
    <scope>NUCLEOTIDE SEQUENCE [LARGE SCALE GENOMIC DNA]</scope>
    <source>
        <strain evidence="10 11">OMC1185</strain>
    </source>
</reference>
<dbReference type="SUPFAM" id="SSF48264">
    <property type="entry name" value="Cytochrome P450"/>
    <property type="match status" value="1"/>
</dbReference>
<comment type="similarity">
    <text evidence="3">Belongs to the cytochrome P450 family.</text>
</comment>
<dbReference type="Gene3D" id="1.10.630.10">
    <property type="entry name" value="Cytochrome P450"/>
    <property type="match status" value="1"/>
</dbReference>
<evidence type="ECO:0000313" key="10">
    <source>
        <dbReference type="EMBL" id="TFK46543.1"/>
    </source>
</evidence>
<protein>
    <submittedName>
        <fullName evidence="10">Cytochrome P450</fullName>
    </submittedName>
</protein>